<dbReference type="GeneID" id="8827386"/>
<name>B5IAA6_ACIB4</name>
<reference evidence="1" key="1">
    <citation type="submission" date="2010-02" db="EMBL/GenBank/DDBJ databases">
        <title>Complete sequence of Aciduliprofundum boonei T469.</title>
        <authorList>
            <consortium name="US DOE Joint Genome Institute"/>
            <person name="Lucas S."/>
            <person name="Copeland A."/>
            <person name="Lapidus A."/>
            <person name="Cheng J.-F."/>
            <person name="Bruce D."/>
            <person name="Goodwin L."/>
            <person name="Pitluck S."/>
            <person name="Saunders E."/>
            <person name="Detter J.C."/>
            <person name="Han C."/>
            <person name="Tapia R."/>
            <person name="Land M."/>
            <person name="Hauser L."/>
            <person name="Kyrpides N."/>
            <person name="Mikhailova N."/>
            <person name="Flores G."/>
            <person name="Reysenbach A.-L."/>
            <person name="Woyke T."/>
        </authorList>
    </citation>
    <scope>NUCLEOTIDE SEQUENCE</scope>
    <source>
        <strain evidence="1">T469</strain>
    </source>
</reference>
<dbReference type="eggNOG" id="arCOG02452">
    <property type="taxonomic scope" value="Archaea"/>
</dbReference>
<protein>
    <recommendedName>
        <fullName evidence="3">KaiC-like domain-containing protein</fullName>
    </recommendedName>
</protein>
<sequence length="187" mass="21730">MNVKETLISENLANSISKNDIIVINVKPTHQTKNNLIVLKALADINKWRGLIITLEKPHHYLTYLLGIQGIPQRNLTYIDLAYAKKKKIKFPIEIMKNKELVGGFIDGNKISAENFDFIMVDNISTAKMYMRKESLIDFIHYLIDESKKYKITLILPIDVSREKDVFEEIKDEVKKIDFEEVLKNAY</sequence>
<dbReference type="EMBL" id="CP001941">
    <property type="protein sequence ID" value="ADD08254.1"/>
    <property type="molecule type" value="Genomic_DNA"/>
</dbReference>
<evidence type="ECO:0008006" key="3">
    <source>
        <dbReference type="Google" id="ProtNLM"/>
    </source>
</evidence>
<dbReference type="Gene3D" id="3.40.50.300">
    <property type="entry name" value="P-loop containing nucleotide triphosphate hydrolases"/>
    <property type="match status" value="1"/>
</dbReference>
<dbReference type="InterPro" id="IPR027417">
    <property type="entry name" value="P-loop_NTPase"/>
</dbReference>
<dbReference type="STRING" id="439481.Aboo_0443"/>
<accession>B5IAA6</accession>
<dbReference type="AlphaFoldDB" id="B5IAA6"/>
<gene>
    <name evidence="1" type="ordered locus">Aboo_0443</name>
</gene>
<dbReference type="RefSeq" id="WP_008082309.1">
    <property type="nucleotide sequence ID" value="NC_013926.1"/>
</dbReference>
<dbReference type="OrthoDB" id="364952at2157"/>
<keyword evidence="2" id="KW-1185">Reference proteome</keyword>
<evidence type="ECO:0000313" key="2">
    <source>
        <dbReference type="Proteomes" id="UP000001400"/>
    </source>
</evidence>
<dbReference type="Proteomes" id="UP000001400">
    <property type="component" value="Chromosome"/>
</dbReference>
<organism evidence="1 2">
    <name type="scientific">Aciduliprofundum boonei (strain DSM 19572 / T469)</name>
    <dbReference type="NCBI Taxonomy" id="439481"/>
    <lineage>
        <taxon>Archaea</taxon>
        <taxon>Methanobacteriati</taxon>
        <taxon>Thermoplasmatota</taxon>
        <taxon>DHVE2 group</taxon>
        <taxon>Candidatus Aciduliprofundum</taxon>
    </lineage>
</organism>
<evidence type="ECO:0000313" key="1">
    <source>
        <dbReference type="EMBL" id="ADD08254.1"/>
    </source>
</evidence>
<dbReference type="HOGENOM" id="CLU_1444600_0_0_2"/>
<dbReference type="KEGG" id="abi:Aboo_0443"/>
<proteinExistence type="predicted"/>